<proteinExistence type="inferred from homology"/>
<evidence type="ECO:0000313" key="5">
    <source>
        <dbReference type="Proteomes" id="UP000291078"/>
    </source>
</evidence>
<evidence type="ECO:0000259" key="3">
    <source>
        <dbReference type="Pfam" id="PF04909"/>
    </source>
</evidence>
<protein>
    <submittedName>
        <fullName evidence="4">Putative TIM-barrel fold metal-dependent hydrolase</fullName>
    </submittedName>
</protein>
<dbReference type="SUPFAM" id="SSF51556">
    <property type="entry name" value="Metallo-dependent hydrolases"/>
    <property type="match status" value="1"/>
</dbReference>
<comment type="caution">
    <text evidence="4">The sequence shown here is derived from an EMBL/GenBank/DDBJ whole genome shotgun (WGS) entry which is preliminary data.</text>
</comment>
<dbReference type="Gene3D" id="3.20.20.140">
    <property type="entry name" value="Metal-dependent hydrolases"/>
    <property type="match status" value="1"/>
</dbReference>
<dbReference type="PANTHER" id="PTHR43569">
    <property type="entry name" value="AMIDOHYDROLASE"/>
    <property type="match status" value="1"/>
</dbReference>
<dbReference type="InterPro" id="IPR032466">
    <property type="entry name" value="Metal_Hydrolase"/>
</dbReference>
<evidence type="ECO:0000256" key="1">
    <source>
        <dbReference type="ARBA" id="ARBA00038310"/>
    </source>
</evidence>
<feature type="domain" description="Amidohydrolase-related" evidence="3">
    <location>
        <begin position="18"/>
        <end position="310"/>
    </location>
</feature>
<organism evidence="4 5">
    <name type="scientific">Cupriavidus agavae</name>
    <dbReference type="NCBI Taxonomy" id="1001822"/>
    <lineage>
        <taxon>Bacteria</taxon>
        <taxon>Pseudomonadati</taxon>
        <taxon>Pseudomonadota</taxon>
        <taxon>Betaproteobacteria</taxon>
        <taxon>Burkholderiales</taxon>
        <taxon>Burkholderiaceae</taxon>
        <taxon>Cupriavidus</taxon>
    </lineage>
</organism>
<dbReference type="PANTHER" id="PTHR43569:SF1">
    <property type="entry name" value="BLL3371 PROTEIN"/>
    <property type="match status" value="1"/>
</dbReference>
<dbReference type="RefSeq" id="WP_130392881.1">
    <property type="nucleotide sequence ID" value="NZ_SGXM01000006.1"/>
</dbReference>
<dbReference type="OrthoDB" id="9787654at2"/>
<comment type="similarity">
    <text evidence="1">Belongs to the metallo-dependent hydrolases superfamily.</text>
</comment>
<evidence type="ECO:0000256" key="2">
    <source>
        <dbReference type="SAM" id="MobiDB-lite"/>
    </source>
</evidence>
<dbReference type="Pfam" id="PF04909">
    <property type="entry name" value="Amidohydro_2"/>
    <property type="match status" value="1"/>
</dbReference>
<dbReference type="EMBL" id="SGXM01000006">
    <property type="protein sequence ID" value="RZT35489.1"/>
    <property type="molecule type" value="Genomic_DNA"/>
</dbReference>
<name>A0A4V2FG44_9BURK</name>
<dbReference type="AlphaFoldDB" id="A0A4V2FG44"/>
<feature type="region of interest" description="Disordered" evidence="2">
    <location>
        <begin position="134"/>
        <end position="154"/>
    </location>
</feature>
<evidence type="ECO:0000313" key="4">
    <source>
        <dbReference type="EMBL" id="RZT35489.1"/>
    </source>
</evidence>
<dbReference type="InterPro" id="IPR006680">
    <property type="entry name" value="Amidohydro-rel"/>
</dbReference>
<dbReference type="Proteomes" id="UP000291078">
    <property type="component" value="Unassembled WGS sequence"/>
</dbReference>
<keyword evidence="5" id="KW-1185">Reference proteome</keyword>
<dbReference type="InterPro" id="IPR052350">
    <property type="entry name" value="Metallo-dep_Lactonases"/>
</dbReference>
<sequence>MTNTAPEPTAFAFDAPYIDAHPHFWDLTRNPYPWLQGETVPNFRYGDYSALRRNYLPADYARDTAGLAPVKTVHIEAEWARGDPVDETAWVDALAQEHGRPTAIVGHAQLDRGDVDAVLAGHAAYGRMRGIRNKPATSARREDARRGQAGSMDDERWRRGYSQLARHGMSFDLQAPWWNLDQAADLVRDFPATQLILNHTGLPADRSPSGLAGWRRAMEKLAREPNVAVKVSGLGLPGRPWTGADNVPVIRDTISIFGADRCMFASNYPVDSLVASYATILAGFVEAISIYTPSQQHALLHDNAARIYRLAD</sequence>
<gene>
    <name evidence="4" type="ORF">EV147_3936</name>
</gene>
<accession>A0A4V2FG44</accession>
<reference evidence="4 5" key="1">
    <citation type="journal article" date="2015" name="Stand. Genomic Sci.">
        <title>Genomic Encyclopedia of Bacterial and Archaeal Type Strains, Phase III: the genomes of soil and plant-associated and newly described type strains.</title>
        <authorList>
            <person name="Whitman W.B."/>
            <person name="Woyke T."/>
            <person name="Klenk H.P."/>
            <person name="Zhou Y."/>
            <person name="Lilburn T.G."/>
            <person name="Beck B.J."/>
            <person name="De Vos P."/>
            <person name="Vandamme P."/>
            <person name="Eisen J.A."/>
            <person name="Garrity G."/>
            <person name="Hugenholtz P."/>
            <person name="Kyrpides N.C."/>
        </authorList>
    </citation>
    <scope>NUCLEOTIDE SEQUENCE [LARGE SCALE GENOMIC DNA]</scope>
    <source>
        <strain evidence="4 5">ASC-9842</strain>
    </source>
</reference>
<keyword evidence="4" id="KW-0378">Hydrolase</keyword>
<dbReference type="GO" id="GO:0016787">
    <property type="term" value="F:hydrolase activity"/>
    <property type="evidence" value="ECO:0007669"/>
    <property type="project" value="UniProtKB-KW"/>
</dbReference>